<dbReference type="InterPro" id="IPR000219">
    <property type="entry name" value="DH_dom"/>
</dbReference>
<dbReference type="PANTHER" id="PTHR13217">
    <property type="entry name" value="PLECKSTRIN HOMOLOGY DOMAIN-CONTAINING FAMILY G MEMBER 7"/>
    <property type="match status" value="1"/>
</dbReference>
<dbReference type="SMART" id="SM00325">
    <property type="entry name" value="RhoGEF"/>
    <property type="match status" value="1"/>
</dbReference>
<dbReference type="GO" id="GO:0007266">
    <property type="term" value="P:Rho protein signal transduction"/>
    <property type="evidence" value="ECO:0007669"/>
    <property type="project" value="TreeGrafter"/>
</dbReference>
<name>A0A8C9RE66_SCLFO</name>
<feature type="compositionally biased region" description="Polar residues" evidence="2">
    <location>
        <begin position="198"/>
        <end position="208"/>
    </location>
</feature>
<accession>A0A8C9RE66</accession>
<dbReference type="Pfam" id="PF00621">
    <property type="entry name" value="RhoGEF"/>
    <property type="match status" value="1"/>
</dbReference>
<dbReference type="SMART" id="SM00233">
    <property type="entry name" value="PH"/>
    <property type="match status" value="1"/>
</dbReference>
<dbReference type="InterPro" id="IPR011993">
    <property type="entry name" value="PH-like_dom_sf"/>
</dbReference>
<dbReference type="GeneID" id="108933861"/>
<protein>
    <submittedName>
        <fullName evidence="5">Pleckstrin homology domain containing, family G (with RhoGef domain) member 7</fullName>
    </submittedName>
</protein>
<dbReference type="GO" id="GO:0005085">
    <property type="term" value="F:guanyl-nucleotide exchange factor activity"/>
    <property type="evidence" value="ECO:0007669"/>
    <property type="project" value="UniProtKB-KW"/>
</dbReference>
<dbReference type="InterPro" id="IPR040181">
    <property type="entry name" value="PKHG5/7"/>
</dbReference>
<evidence type="ECO:0000259" key="4">
    <source>
        <dbReference type="PROSITE" id="PS50010"/>
    </source>
</evidence>
<evidence type="ECO:0000259" key="3">
    <source>
        <dbReference type="PROSITE" id="PS50003"/>
    </source>
</evidence>
<dbReference type="OrthoDB" id="5585231at2759"/>
<dbReference type="Pfam" id="PF15720">
    <property type="entry name" value="DUF4675"/>
    <property type="match status" value="1"/>
</dbReference>
<feature type="compositionally biased region" description="Basic and acidic residues" evidence="2">
    <location>
        <begin position="114"/>
        <end position="131"/>
    </location>
</feature>
<dbReference type="SUPFAM" id="SSF48065">
    <property type="entry name" value="DBL homology domain (DH-domain)"/>
    <property type="match status" value="1"/>
</dbReference>
<dbReference type="Proteomes" id="UP000694397">
    <property type="component" value="Unassembled WGS sequence"/>
</dbReference>
<sequence length="735" mass="83856">MSSVKEAATLCENGATFEGAPNGQCAGWRRDGRLGRASIHTQTALLPKADKETQTSSPVILRMDLERTPSKPKHGSLVETDGTVAPFFHFDRQAPARISTSPTLRRMRTSIRIPRTDGQEPSKVNSTREDSATCGVTLSGSSFSPAERQRSPLAEPQHFPPHKHDRDAQPDLSPVEVRNRSSRANTLDNSEIRRRQESFNVKESNSSEGTDDSDQAKESSHKWLQERRRSSVVISLPGLDVSPGDLFVSNGAGILNSPNISDTKKSKWPFSRRSTQAKGKSSSLSDMEKHLSNMQVQDWRETDFQRYKDCPLEIFLKIHGCEDRGVDSTKDYRREEAVWELFTSECVYFLDQLMVLKEVFLNTLISLQMSDCLQDIDPWRLFANLNELCLVSFDFLTSLLRVIKQSWAIPVAGTPLPLPSLLSKGFRESICHCQQKYCLNYSTATFYIESLKQRDDFVAYMKWCESHPECRRLQLRDLLVAPMQRLTRYPLLLRNICKRSSSEQEQQAVETVAEMVDRSIQDLEGKVKWLENYQNIRQLKECLIWPQVWEQNKRGFVPENLKHLLKAVSLDNLVTQRSLLYEGKLSLVENSKLREVCLFLFEEFLLITKVKRGKKRTLGSEHSGMRPPHVQELHTLLQEGCTFTVLDQPISLDRLQLRNVDQLNAAASGIPNSFVIMHQNRYQQVIAVFILQAPSEAIKKSWMSAIERAIVALQAQDSQKPRVKSTKFWLESSQI</sequence>
<keyword evidence="1" id="KW-0344">Guanine-nucleotide releasing factor</keyword>
<dbReference type="Pfam" id="PF22697">
    <property type="entry name" value="SOS1_NGEF_PH"/>
    <property type="match status" value="1"/>
</dbReference>
<feature type="region of interest" description="Disordered" evidence="2">
    <location>
        <begin position="265"/>
        <end position="287"/>
    </location>
</feature>
<dbReference type="PROSITE" id="PS50003">
    <property type="entry name" value="PH_DOMAIN"/>
    <property type="match status" value="1"/>
</dbReference>
<dbReference type="InterPro" id="IPR001331">
    <property type="entry name" value="GDS_CDC24_CS"/>
</dbReference>
<feature type="region of interest" description="Disordered" evidence="2">
    <location>
        <begin position="95"/>
        <end position="227"/>
    </location>
</feature>
<evidence type="ECO:0000313" key="5">
    <source>
        <dbReference type="Ensembl" id="ENSSFOP00015010626.2"/>
    </source>
</evidence>
<feature type="compositionally biased region" description="Basic and acidic residues" evidence="2">
    <location>
        <begin position="214"/>
        <end position="227"/>
    </location>
</feature>
<evidence type="ECO:0000256" key="2">
    <source>
        <dbReference type="SAM" id="MobiDB-lite"/>
    </source>
</evidence>
<dbReference type="PANTHER" id="PTHR13217:SF6">
    <property type="entry name" value="PLECKSTRIN HOMOLOGY DOMAIN-CONTAINING FAMILY G MEMBER 7"/>
    <property type="match status" value="1"/>
</dbReference>
<feature type="region of interest" description="Disordered" evidence="2">
    <location>
        <begin position="43"/>
        <end position="79"/>
    </location>
</feature>
<evidence type="ECO:0000256" key="1">
    <source>
        <dbReference type="ARBA" id="ARBA00022658"/>
    </source>
</evidence>
<dbReference type="AlphaFoldDB" id="A0A8C9RE66"/>
<dbReference type="InterPro" id="IPR001849">
    <property type="entry name" value="PH_domain"/>
</dbReference>
<organism evidence="5 6">
    <name type="scientific">Scleropages formosus</name>
    <name type="common">Asian bonytongue</name>
    <name type="synonym">Osteoglossum formosum</name>
    <dbReference type="NCBI Taxonomy" id="113540"/>
    <lineage>
        <taxon>Eukaryota</taxon>
        <taxon>Metazoa</taxon>
        <taxon>Chordata</taxon>
        <taxon>Craniata</taxon>
        <taxon>Vertebrata</taxon>
        <taxon>Euteleostomi</taxon>
        <taxon>Actinopterygii</taxon>
        <taxon>Neopterygii</taxon>
        <taxon>Teleostei</taxon>
        <taxon>Osteoglossocephala</taxon>
        <taxon>Osteoglossomorpha</taxon>
        <taxon>Osteoglossiformes</taxon>
        <taxon>Osteoglossidae</taxon>
        <taxon>Scleropages</taxon>
    </lineage>
</organism>
<dbReference type="Gene3D" id="1.20.900.10">
    <property type="entry name" value="Dbl homology (DH) domain"/>
    <property type="match status" value="1"/>
</dbReference>
<dbReference type="PROSITE" id="PS00741">
    <property type="entry name" value="DH_1"/>
    <property type="match status" value="1"/>
</dbReference>
<dbReference type="CDD" id="cd00160">
    <property type="entry name" value="RhoGEF"/>
    <property type="match status" value="1"/>
</dbReference>
<gene>
    <name evidence="5" type="primary">plekhg7</name>
</gene>
<feature type="domain" description="DH" evidence="4">
    <location>
        <begin position="333"/>
        <end position="526"/>
    </location>
</feature>
<feature type="domain" description="PH" evidence="3">
    <location>
        <begin position="578"/>
        <end position="711"/>
    </location>
</feature>
<evidence type="ECO:0000313" key="6">
    <source>
        <dbReference type="Proteomes" id="UP000694397"/>
    </source>
</evidence>
<dbReference type="GeneTree" id="ENSGT00510000046843"/>
<dbReference type="Gene3D" id="2.30.29.30">
    <property type="entry name" value="Pleckstrin-homology domain (PH domain)/Phosphotyrosine-binding domain (PTB)"/>
    <property type="match status" value="1"/>
</dbReference>
<feature type="compositionally biased region" description="Polar residues" evidence="2">
    <location>
        <begin position="272"/>
        <end position="285"/>
    </location>
</feature>
<dbReference type="Ensembl" id="ENSSFOT00015010772.2">
    <property type="protein sequence ID" value="ENSSFOP00015010626.2"/>
    <property type="gene ID" value="ENSSFOG00015006913.2"/>
</dbReference>
<dbReference type="RefSeq" id="XP_018606749.2">
    <property type="nucleotide sequence ID" value="XM_018751233.2"/>
</dbReference>
<keyword evidence="6" id="KW-1185">Reference proteome</keyword>
<proteinExistence type="predicted"/>
<reference evidence="5" key="2">
    <citation type="submission" date="2025-08" db="UniProtKB">
        <authorList>
            <consortium name="Ensembl"/>
        </authorList>
    </citation>
    <scope>IDENTIFICATION</scope>
</reference>
<reference evidence="5" key="3">
    <citation type="submission" date="2025-09" db="UniProtKB">
        <authorList>
            <consortium name="Ensembl"/>
        </authorList>
    </citation>
    <scope>IDENTIFICATION</scope>
</reference>
<dbReference type="InterPro" id="IPR055251">
    <property type="entry name" value="SOS1_NGEF_PH"/>
</dbReference>
<reference evidence="6" key="1">
    <citation type="submission" date="2019-04" db="EMBL/GenBank/DDBJ databases">
        <authorList>
            <consortium name="Wellcome Sanger Institute Data Sharing"/>
        </authorList>
    </citation>
    <scope>NUCLEOTIDE SEQUENCE [LARGE SCALE GENOMIC DNA]</scope>
</reference>
<dbReference type="SUPFAM" id="SSF50729">
    <property type="entry name" value="PH domain-like"/>
    <property type="match status" value="1"/>
</dbReference>
<dbReference type="InterPro" id="IPR035899">
    <property type="entry name" value="DBL_dom_sf"/>
</dbReference>
<dbReference type="PROSITE" id="PS50010">
    <property type="entry name" value="DH_2"/>
    <property type="match status" value="1"/>
</dbReference>
<dbReference type="CDD" id="cd13245">
    <property type="entry name" value="PH_PLEKHG7"/>
    <property type="match status" value="1"/>
</dbReference>
<feature type="compositionally biased region" description="Polar residues" evidence="2">
    <location>
        <begin position="134"/>
        <end position="144"/>
    </location>
</feature>